<dbReference type="SUPFAM" id="SSF75005">
    <property type="entry name" value="Arabinanase/levansucrase/invertase"/>
    <property type="match status" value="1"/>
</dbReference>
<gene>
    <name evidence="1" type="ORF">S12H4_62495</name>
</gene>
<feature type="non-terminal residue" evidence="1">
    <location>
        <position position="72"/>
    </location>
</feature>
<name>X1UNW8_9ZZZZ</name>
<organism evidence="1">
    <name type="scientific">marine sediment metagenome</name>
    <dbReference type="NCBI Taxonomy" id="412755"/>
    <lineage>
        <taxon>unclassified sequences</taxon>
        <taxon>metagenomes</taxon>
        <taxon>ecological metagenomes</taxon>
    </lineage>
</organism>
<dbReference type="EMBL" id="BARW01041953">
    <property type="protein sequence ID" value="GAJ19204.1"/>
    <property type="molecule type" value="Genomic_DNA"/>
</dbReference>
<dbReference type="Gene3D" id="2.115.10.20">
    <property type="entry name" value="Glycosyl hydrolase domain, family 43"/>
    <property type="match status" value="1"/>
</dbReference>
<evidence type="ECO:0008006" key="2">
    <source>
        <dbReference type="Google" id="ProtNLM"/>
    </source>
</evidence>
<proteinExistence type="predicted"/>
<sequence length="72" mass="8133">MSVIPHTWKKCPENPVLKPTPGDWDREHVGHPSIVYLDGVFYLYYSEARPYAIGLATSPDGIHFTKYAGNPM</sequence>
<dbReference type="AlphaFoldDB" id="X1UNW8"/>
<protein>
    <recommendedName>
        <fullName evidence="2">Glycosyl hydrolase family 32 N-terminal domain-containing protein</fullName>
    </recommendedName>
</protein>
<dbReference type="InterPro" id="IPR023296">
    <property type="entry name" value="Glyco_hydro_beta-prop_sf"/>
</dbReference>
<comment type="caution">
    <text evidence="1">The sequence shown here is derived from an EMBL/GenBank/DDBJ whole genome shotgun (WGS) entry which is preliminary data.</text>
</comment>
<reference evidence="1" key="1">
    <citation type="journal article" date="2014" name="Front. Microbiol.">
        <title>High frequency of phylogenetically diverse reductive dehalogenase-homologous genes in deep subseafloor sedimentary metagenomes.</title>
        <authorList>
            <person name="Kawai M."/>
            <person name="Futagami T."/>
            <person name="Toyoda A."/>
            <person name="Takaki Y."/>
            <person name="Nishi S."/>
            <person name="Hori S."/>
            <person name="Arai W."/>
            <person name="Tsubouchi T."/>
            <person name="Morono Y."/>
            <person name="Uchiyama I."/>
            <person name="Ito T."/>
            <person name="Fujiyama A."/>
            <person name="Inagaki F."/>
            <person name="Takami H."/>
        </authorList>
    </citation>
    <scope>NUCLEOTIDE SEQUENCE</scope>
    <source>
        <strain evidence="1">Expedition CK06-06</strain>
    </source>
</reference>
<accession>X1UNW8</accession>
<evidence type="ECO:0000313" key="1">
    <source>
        <dbReference type="EMBL" id="GAJ19204.1"/>
    </source>
</evidence>